<evidence type="ECO:0000313" key="4">
    <source>
        <dbReference type="Proteomes" id="UP000093510"/>
    </source>
</evidence>
<name>A0A1B9DKR3_9FLAO</name>
<feature type="region of interest" description="Disordered" evidence="1">
    <location>
        <begin position="108"/>
        <end position="142"/>
    </location>
</feature>
<evidence type="ECO:0000313" key="3">
    <source>
        <dbReference type="EMBL" id="OCB70229.1"/>
    </source>
</evidence>
<sequence length="393" mass="43845">MKVSFFFMLLCLSGFPEKTMAQTIAAPTTNNSLPKKTLQTTKKVKYYHVEERINLKFGGVITTYDVVDARLISQNDLGPNNQRIITVTYTDGSTAVYTELPPSNLAANDLNSSSNNTQYSPRASNNITTTGTTNEDSKVQTAKNANKIASTDTSNLPASILNAKSSPSSYYNQTFTKNPTDEDTNTKDANSLGTNKKRSTTIAAKEKTYFPTNIADRASDSNNTNYQTKTNTDDLEKDTDDQSEAIASLQEEAIATEIEKLLALPNKKRSLKEDEKILDDLIGSIIKISATSQNQTNGNQNNTTTKKVLYAYVNVMKTYEGVALKGYKSAYLFKKLGNDFYYNDQMEKAVKWYQALFDLEENLDTEFYYKYASALKAIGQNMKAQKIMDQLRP</sequence>
<evidence type="ECO:0000256" key="2">
    <source>
        <dbReference type="SAM" id="SignalP"/>
    </source>
</evidence>
<dbReference type="Proteomes" id="UP000093510">
    <property type="component" value="Unassembled WGS sequence"/>
</dbReference>
<dbReference type="STRING" id="1763534.GCA_001831475_01544"/>
<organism evidence="3 4">
    <name type="scientific">Flavobacterium crassostreae</name>
    <dbReference type="NCBI Taxonomy" id="1763534"/>
    <lineage>
        <taxon>Bacteria</taxon>
        <taxon>Pseudomonadati</taxon>
        <taxon>Bacteroidota</taxon>
        <taxon>Flavobacteriia</taxon>
        <taxon>Flavobacteriales</taxon>
        <taxon>Flavobacteriaceae</taxon>
        <taxon>Flavobacterium</taxon>
    </lineage>
</organism>
<dbReference type="OrthoDB" id="1324191at2"/>
<keyword evidence="2" id="KW-0732">Signal</keyword>
<feature type="region of interest" description="Disordered" evidence="1">
    <location>
        <begin position="158"/>
        <end position="200"/>
    </location>
</feature>
<proteinExistence type="predicted"/>
<accession>A0A1B9DKR3</accession>
<evidence type="ECO:0000256" key="1">
    <source>
        <dbReference type="SAM" id="MobiDB-lite"/>
    </source>
</evidence>
<reference evidence="3 4" key="1">
    <citation type="submission" date="2016-03" db="EMBL/GenBank/DDBJ databases">
        <authorList>
            <person name="Ploux O."/>
        </authorList>
    </citation>
    <scope>NUCLEOTIDE SEQUENCE [LARGE SCALE GENOMIC DNA]</scope>
    <source>
        <strain evidence="3 4">LPB0076</strain>
    </source>
</reference>
<protein>
    <submittedName>
        <fullName evidence="3">Uncharacterized protein</fullName>
    </submittedName>
</protein>
<dbReference type="AlphaFoldDB" id="A0A1B9DKR3"/>
<feature type="region of interest" description="Disordered" evidence="1">
    <location>
        <begin position="213"/>
        <end position="241"/>
    </location>
</feature>
<feature type="chain" id="PRO_5008624325" evidence="2">
    <location>
        <begin position="22"/>
        <end position="393"/>
    </location>
</feature>
<feature type="compositionally biased region" description="Polar residues" evidence="1">
    <location>
        <begin position="117"/>
        <end position="142"/>
    </location>
</feature>
<gene>
    <name evidence="3" type="ORF">LPBF_12365</name>
</gene>
<feature type="compositionally biased region" description="Polar residues" evidence="1">
    <location>
        <begin position="220"/>
        <end position="230"/>
    </location>
</feature>
<keyword evidence="4" id="KW-1185">Reference proteome</keyword>
<feature type="compositionally biased region" description="Polar residues" evidence="1">
    <location>
        <begin position="158"/>
        <end position="178"/>
    </location>
</feature>
<dbReference type="EMBL" id="LVEP01000064">
    <property type="protein sequence ID" value="OCB70229.1"/>
    <property type="molecule type" value="Genomic_DNA"/>
</dbReference>
<feature type="signal peptide" evidence="2">
    <location>
        <begin position="1"/>
        <end position="21"/>
    </location>
</feature>
<comment type="caution">
    <text evidence="3">The sequence shown here is derived from an EMBL/GenBank/DDBJ whole genome shotgun (WGS) entry which is preliminary data.</text>
</comment>
<dbReference type="RefSeq" id="WP_099092429.1">
    <property type="nucleotide sequence ID" value="NZ_CP017688.1"/>
</dbReference>